<feature type="compositionally biased region" description="Polar residues" evidence="3">
    <location>
        <begin position="310"/>
        <end position="328"/>
    </location>
</feature>
<proteinExistence type="predicted"/>
<name>A0A1Z5JH91_FISSO</name>
<dbReference type="Proteomes" id="UP000198406">
    <property type="component" value="Unassembled WGS sequence"/>
</dbReference>
<evidence type="ECO:0000256" key="4">
    <source>
        <dbReference type="SAM" id="Phobius"/>
    </source>
</evidence>
<sequence>MATCKSDAMIAADTYAASATGVMNFKQIMKFEFVIAAMHFIVDIAMRWISAMIVGKLFARLAVLFCLASFAVGGFVKSVLLLAVGKCRVRLRVCDSWIEFHSSCSFSCGIVLCNRDAKFAVDCDTCRLSYCLVCLASGGKDPCVRCGHRPSKRMEQLVHLRLKSIYKAFKQSSSSPALSTSAVSVTGHHGATISTVEKHISRARGQKSKSWRDRGFPSDLQNAPWDDDDGDFVHDCPVIPPATDRNPFLDAEESVDRLYRYKEEQEKADAAAAALLAELEEEEEAAKSRKKKKNKKKQRPVTGQDHEGSDFQQDSNNQSLKKAGTLSTRDYEKRPHDATKSDTQFPDDGSRNEESAVHETKTRGQDDMPLKDTADNLENELWNLVEKSDVDGIKQLLLSIKGVPGRALLRKNAKKALKRIRMEQEAELDDGTDEEQDAGAVEDGALSVGDFVASTLESSRELLSVVSETQVKSTATTLGASRGRPVQAGQSSGKCECVLSMSPLIVGWVIGKGGQRIRDLMEESGARIWIDQESVGPSEYRLVYVSGQRKNVDDAVHLIKDLVSKAPVSSAQTRHSVPSGDNQAVDPSAPIPKNDKSPTKGLPLKSTESDVKFEPSTEIGADLSKLQPDDVSSTRRVLTCDPRYVPLLIGRRGWEIKSIQDRSNAQVDIDQTVTPRRITISGTKESVAKAVELVQDVLSYPTSQLQGPNNEMVRIEQVESVASRQLQQSYAERVVAVEDGKRNFQMPVGQETPSWPSNINLTNQKAVSPSQTDAMPSLGILKNEPRTSPPSSLIMNTDARSTVSVSSSLSSTPEPTMSTVKSPYAQSFPLPSSMLPPMNSQIGIGGSELKIGEVNRVSHAQPDTLHPYHAFPPSALSPRVAHFNQNVNQQSAIFEQRHQMGLAAEVNNPLSLFQLEPRHGMNHHLHTGLHSSEAPSFPSHNHNGLHSQGLFDQTGIHGHQQELGRFETGALPNAGLWERPVGAPNHVPQAASDPVAGFQLDAAVDFLQNSNMQYGSRAAVGPPSAHSLLGAPSAPAKDDSRIIDSLFASSGEPDSSLLHGFDGLSMNNDASNSMFGLFATGDAGNGAPTPRQAFNDRHPSTQIPETFPAGFAWEG</sequence>
<organism evidence="6 7">
    <name type="scientific">Fistulifera solaris</name>
    <name type="common">Oleaginous diatom</name>
    <dbReference type="NCBI Taxonomy" id="1519565"/>
    <lineage>
        <taxon>Eukaryota</taxon>
        <taxon>Sar</taxon>
        <taxon>Stramenopiles</taxon>
        <taxon>Ochrophyta</taxon>
        <taxon>Bacillariophyta</taxon>
        <taxon>Bacillariophyceae</taxon>
        <taxon>Bacillariophycidae</taxon>
        <taxon>Naviculales</taxon>
        <taxon>Naviculaceae</taxon>
        <taxon>Fistulifera</taxon>
    </lineage>
</organism>
<dbReference type="SUPFAM" id="SSF54791">
    <property type="entry name" value="Eukaryotic type KH-domain (KH-domain type I)"/>
    <property type="match status" value="2"/>
</dbReference>
<feature type="region of interest" description="Disordered" evidence="3">
    <location>
        <begin position="195"/>
        <end position="231"/>
    </location>
</feature>
<reference evidence="6 7" key="1">
    <citation type="journal article" date="2015" name="Plant Cell">
        <title>Oil accumulation by the oleaginous diatom Fistulifera solaris as revealed by the genome and transcriptome.</title>
        <authorList>
            <person name="Tanaka T."/>
            <person name="Maeda Y."/>
            <person name="Veluchamy A."/>
            <person name="Tanaka M."/>
            <person name="Abida H."/>
            <person name="Marechal E."/>
            <person name="Bowler C."/>
            <person name="Muto M."/>
            <person name="Sunaga Y."/>
            <person name="Tanaka M."/>
            <person name="Yoshino T."/>
            <person name="Taniguchi T."/>
            <person name="Fukuda Y."/>
            <person name="Nemoto M."/>
            <person name="Matsumoto M."/>
            <person name="Wong P.S."/>
            <person name="Aburatani S."/>
            <person name="Fujibuchi W."/>
        </authorList>
    </citation>
    <scope>NUCLEOTIDE SEQUENCE [LARGE SCALE GENOMIC DNA]</scope>
    <source>
        <strain evidence="6 7">JPCC DA0580</strain>
    </source>
</reference>
<protein>
    <recommendedName>
        <fullName evidence="5">K Homology domain-containing protein</fullName>
    </recommendedName>
</protein>
<keyword evidence="4" id="KW-1133">Transmembrane helix</keyword>
<dbReference type="EMBL" id="BDSP01000061">
    <property type="protein sequence ID" value="GAX13365.1"/>
    <property type="molecule type" value="Genomic_DNA"/>
</dbReference>
<keyword evidence="1" id="KW-0677">Repeat</keyword>
<dbReference type="PROSITE" id="PS50084">
    <property type="entry name" value="KH_TYPE_1"/>
    <property type="match status" value="2"/>
</dbReference>
<dbReference type="PANTHER" id="PTHR10288">
    <property type="entry name" value="KH DOMAIN CONTAINING RNA BINDING PROTEIN"/>
    <property type="match status" value="1"/>
</dbReference>
<feature type="domain" description="K Homology" evidence="5">
    <location>
        <begin position="632"/>
        <end position="699"/>
    </location>
</feature>
<dbReference type="OrthoDB" id="5204190at2759"/>
<dbReference type="SMART" id="SM00322">
    <property type="entry name" value="KH"/>
    <property type="match status" value="2"/>
</dbReference>
<feature type="compositionally biased region" description="Polar residues" evidence="3">
    <location>
        <begin position="789"/>
        <end position="799"/>
    </location>
</feature>
<evidence type="ECO:0000256" key="3">
    <source>
        <dbReference type="SAM" id="MobiDB-lite"/>
    </source>
</evidence>
<feature type="region of interest" description="Disordered" evidence="3">
    <location>
        <begin position="286"/>
        <end position="372"/>
    </location>
</feature>
<feature type="region of interest" description="Disordered" evidence="3">
    <location>
        <begin position="569"/>
        <end position="621"/>
    </location>
</feature>
<evidence type="ECO:0000313" key="7">
    <source>
        <dbReference type="Proteomes" id="UP000198406"/>
    </source>
</evidence>
<comment type="caution">
    <text evidence="6">The sequence shown here is derived from an EMBL/GenBank/DDBJ whole genome shotgun (WGS) entry which is preliminary data.</text>
</comment>
<dbReference type="AlphaFoldDB" id="A0A1Z5JH91"/>
<gene>
    <name evidence="6" type="ORF">FisN_17Hh309</name>
</gene>
<evidence type="ECO:0000256" key="1">
    <source>
        <dbReference type="ARBA" id="ARBA00022737"/>
    </source>
</evidence>
<evidence type="ECO:0000313" key="6">
    <source>
        <dbReference type="EMBL" id="GAX13365.1"/>
    </source>
</evidence>
<accession>A0A1Z5JH91</accession>
<dbReference type="CDD" id="cd00105">
    <property type="entry name" value="KH-I"/>
    <property type="match status" value="2"/>
</dbReference>
<dbReference type="InParanoid" id="A0A1Z5JH91"/>
<dbReference type="GO" id="GO:0003723">
    <property type="term" value="F:RNA binding"/>
    <property type="evidence" value="ECO:0007669"/>
    <property type="project" value="UniProtKB-UniRule"/>
</dbReference>
<feature type="region of interest" description="Disordered" evidence="3">
    <location>
        <begin position="767"/>
        <end position="799"/>
    </location>
</feature>
<dbReference type="Gene3D" id="3.30.1370.10">
    <property type="entry name" value="K Homology domain, type 1"/>
    <property type="match status" value="2"/>
</dbReference>
<keyword evidence="4" id="KW-0812">Transmembrane</keyword>
<dbReference type="InterPro" id="IPR004087">
    <property type="entry name" value="KH_dom"/>
</dbReference>
<feature type="compositionally biased region" description="Basic residues" evidence="3">
    <location>
        <begin position="288"/>
        <end position="299"/>
    </location>
</feature>
<feature type="domain" description="K Homology" evidence="5">
    <location>
        <begin position="493"/>
        <end position="564"/>
    </location>
</feature>
<feature type="transmembrane region" description="Helical" evidence="4">
    <location>
        <begin position="31"/>
        <end position="49"/>
    </location>
</feature>
<feature type="compositionally biased region" description="Polar residues" evidence="3">
    <location>
        <begin position="569"/>
        <end position="582"/>
    </location>
</feature>
<evidence type="ECO:0000259" key="5">
    <source>
        <dbReference type="SMART" id="SM00322"/>
    </source>
</evidence>
<keyword evidence="7" id="KW-1185">Reference proteome</keyword>
<keyword evidence="4" id="KW-0472">Membrane</keyword>
<keyword evidence="2" id="KW-0694">RNA-binding</keyword>
<dbReference type="InterPro" id="IPR036612">
    <property type="entry name" value="KH_dom_type_1_sf"/>
</dbReference>
<feature type="compositionally biased region" description="Basic and acidic residues" evidence="3">
    <location>
        <begin position="348"/>
        <end position="372"/>
    </location>
</feature>
<feature type="transmembrane region" description="Helical" evidence="4">
    <location>
        <begin position="61"/>
        <end position="84"/>
    </location>
</feature>
<feature type="compositionally biased region" description="Basic and acidic residues" evidence="3">
    <location>
        <begin position="329"/>
        <end position="340"/>
    </location>
</feature>
<dbReference type="Pfam" id="PF00013">
    <property type="entry name" value="KH_1"/>
    <property type="match status" value="2"/>
</dbReference>
<evidence type="ECO:0000256" key="2">
    <source>
        <dbReference type="PROSITE-ProRule" id="PRU00117"/>
    </source>
</evidence>
<dbReference type="InterPro" id="IPR004088">
    <property type="entry name" value="KH_dom_type_1"/>
</dbReference>